<reference evidence="2 3" key="1">
    <citation type="submission" date="2024-01" db="EMBL/GenBank/DDBJ databases">
        <title>The complete chloroplast genome sequence of Lithospermum erythrorhizon: insights into the phylogenetic relationship among Boraginaceae species and the maternal lineages of purple gromwells.</title>
        <authorList>
            <person name="Okada T."/>
            <person name="Watanabe K."/>
        </authorList>
    </citation>
    <scope>NUCLEOTIDE SEQUENCE [LARGE SCALE GENOMIC DNA]</scope>
</reference>
<evidence type="ECO:0000313" key="3">
    <source>
        <dbReference type="Proteomes" id="UP001454036"/>
    </source>
</evidence>
<dbReference type="AlphaFoldDB" id="A0AAV3P0Z3"/>
<comment type="caution">
    <text evidence="2">The sequence shown here is derived from an EMBL/GenBank/DDBJ whole genome shotgun (WGS) entry which is preliminary data.</text>
</comment>
<sequence length="169" mass="19103">MADAKARGKKSTDEWKYGSPKKGRVYDRLEKPKDNFSLKRPRQRSPRRDDARAPRRHPDAIGTYDTPLKVEIEKLIKRGQLREFVKNDQRGSPRSYKESSPRKYANGRKDNDQSPRVTGRVDTISNGIAGGGDTSNARRKYARWAVYAQGSPAGTYDAGEISFSDKELA</sequence>
<protein>
    <submittedName>
        <fullName evidence="2">Uncharacterized protein</fullName>
    </submittedName>
</protein>
<evidence type="ECO:0000313" key="2">
    <source>
        <dbReference type="EMBL" id="GAA0145021.1"/>
    </source>
</evidence>
<organism evidence="2 3">
    <name type="scientific">Lithospermum erythrorhizon</name>
    <name type="common">Purple gromwell</name>
    <name type="synonym">Lithospermum officinale var. erythrorhizon</name>
    <dbReference type="NCBI Taxonomy" id="34254"/>
    <lineage>
        <taxon>Eukaryota</taxon>
        <taxon>Viridiplantae</taxon>
        <taxon>Streptophyta</taxon>
        <taxon>Embryophyta</taxon>
        <taxon>Tracheophyta</taxon>
        <taxon>Spermatophyta</taxon>
        <taxon>Magnoliopsida</taxon>
        <taxon>eudicotyledons</taxon>
        <taxon>Gunneridae</taxon>
        <taxon>Pentapetalae</taxon>
        <taxon>asterids</taxon>
        <taxon>lamiids</taxon>
        <taxon>Boraginales</taxon>
        <taxon>Boraginaceae</taxon>
        <taxon>Boraginoideae</taxon>
        <taxon>Lithospermeae</taxon>
        <taxon>Lithospermum</taxon>
    </lineage>
</organism>
<proteinExistence type="predicted"/>
<accession>A0AAV3P0Z3</accession>
<feature type="compositionally biased region" description="Basic and acidic residues" evidence="1">
    <location>
        <begin position="46"/>
        <end position="59"/>
    </location>
</feature>
<feature type="compositionally biased region" description="Basic and acidic residues" evidence="1">
    <location>
        <begin position="68"/>
        <end position="113"/>
    </location>
</feature>
<dbReference type="Proteomes" id="UP001454036">
    <property type="component" value="Unassembled WGS sequence"/>
</dbReference>
<feature type="compositionally biased region" description="Basic and acidic residues" evidence="1">
    <location>
        <begin position="1"/>
        <end position="16"/>
    </location>
</feature>
<feature type="compositionally biased region" description="Basic and acidic residues" evidence="1">
    <location>
        <begin position="24"/>
        <end position="37"/>
    </location>
</feature>
<name>A0AAV3P0Z3_LITER</name>
<feature type="region of interest" description="Disordered" evidence="1">
    <location>
        <begin position="1"/>
        <end position="135"/>
    </location>
</feature>
<dbReference type="EMBL" id="BAABME010016223">
    <property type="protein sequence ID" value="GAA0145021.1"/>
    <property type="molecule type" value="Genomic_DNA"/>
</dbReference>
<evidence type="ECO:0000256" key="1">
    <source>
        <dbReference type="SAM" id="MobiDB-lite"/>
    </source>
</evidence>
<gene>
    <name evidence="2" type="ORF">LIER_36055</name>
</gene>
<keyword evidence="3" id="KW-1185">Reference proteome</keyword>